<name>A0ABQ6MQ82_9STRA</name>
<evidence type="ECO:0000259" key="2">
    <source>
        <dbReference type="Pfam" id="PF00149"/>
    </source>
</evidence>
<dbReference type="PANTHER" id="PTHR31302:SF0">
    <property type="entry name" value="TRANSMEMBRANE PROTEIN WITH METALLOPHOSPHOESTERASE DOMAIN"/>
    <property type="match status" value="1"/>
</dbReference>
<keyword evidence="4" id="KW-1185">Reference proteome</keyword>
<keyword evidence="1" id="KW-1133">Transmembrane helix</keyword>
<accession>A0ABQ6MQ82</accession>
<sequence length="553" mass="60240">MADMEKGTMLEIESLTSPPSANGEEQDPPNFIVVKLHALIPNPMHRNLLLVLVGISLVVIVIVVPPLVWICVLIGSMYGIYHLLAYKHMRLIAPFIKKKKKHPVTLVFYTVFFLSFFAMMKERYLPRKASTVGIYDFMFYNCLGSYVITMCSCWFLELATLLPSLLAAKCGKRWPLGGPGDDAPAEEKLLYARKKGAAAWVLIAVGMIQSAVLNYADPAVVKLTIPLKDLPPCMSGYKISVASDIHVGPLSTRKDVQTALRLSVENGANAIAIVGDMGDQEVTTGVMDSMAPFLLHSTANPTVPLVWTSGNHEDYKGIETWRGVVRDMGMVDVENKHFVHRGADAGFPDCDAEASVNFLGLADVQGEQMKDAPQYPESEFIAIPDLPGAVEGLAAELGTDINPSDSEATIILNHTPVDFQKNADAGADVQLSGHTHGGHIFPFHVFTATYDGTSGLFETTVEGAKRSFLYVSEGAVGWGPRVRLFSRPEVTIMTLTADPSDDTEPSGNVGTTMGQFFVYVSIAIMPPTFLLLGWSCWLARKKRSVAAAKKERG</sequence>
<feature type="transmembrane region" description="Helical" evidence="1">
    <location>
        <begin position="516"/>
        <end position="539"/>
    </location>
</feature>
<comment type="caution">
    <text evidence="3">The sequence shown here is derived from an EMBL/GenBank/DDBJ whole genome shotgun (WGS) entry which is preliminary data.</text>
</comment>
<keyword evidence="1" id="KW-0812">Transmembrane</keyword>
<gene>
    <name evidence="3" type="ORF">TeGR_g13682</name>
</gene>
<dbReference type="InterPro" id="IPR051158">
    <property type="entry name" value="Metallophosphoesterase_sf"/>
</dbReference>
<dbReference type="Pfam" id="PF00149">
    <property type="entry name" value="Metallophos"/>
    <property type="match status" value="1"/>
</dbReference>
<dbReference type="InterPro" id="IPR029052">
    <property type="entry name" value="Metallo-depent_PP-like"/>
</dbReference>
<feature type="domain" description="Calcineurin-like phosphoesterase" evidence="2">
    <location>
        <begin position="238"/>
        <end position="437"/>
    </location>
</feature>
<evidence type="ECO:0000256" key="1">
    <source>
        <dbReference type="SAM" id="Phobius"/>
    </source>
</evidence>
<dbReference type="EMBL" id="BRYB01003071">
    <property type="protein sequence ID" value="GMI29940.1"/>
    <property type="molecule type" value="Genomic_DNA"/>
</dbReference>
<dbReference type="InterPro" id="IPR004843">
    <property type="entry name" value="Calcineurin-like_PHP"/>
</dbReference>
<evidence type="ECO:0000313" key="3">
    <source>
        <dbReference type="EMBL" id="GMI29940.1"/>
    </source>
</evidence>
<keyword evidence="1" id="KW-0472">Membrane</keyword>
<proteinExistence type="predicted"/>
<dbReference type="PANTHER" id="PTHR31302">
    <property type="entry name" value="TRANSMEMBRANE PROTEIN WITH METALLOPHOSPHOESTERASE DOMAIN-RELATED"/>
    <property type="match status" value="1"/>
</dbReference>
<dbReference type="Proteomes" id="UP001165060">
    <property type="component" value="Unassembled WGS sequence"/>
</dbReference>
<protein>
    <recommendedName>
        <fullName evidence="2">Calcineurin-like phosphoesterase domain-containing protein</fullName>
    </recommendedName>
</protein>
<dbReference type="Gene3D" id="3.60.21.10">
    <property type="match status" value="1"/>
</dbReference>
<reference evidence="3 4" key="1">
    <citation type="journal article" date="2023" name="Commun. Biol.">
        <title>Genome analysis of Parmales, the sister group of diatoms, reveals the evolutionary specialization of diatoms from phago-mixotrophs to photoautotrophs.</title>
        <authorList>
            <person name="Ban H."/>
            <person name="Sato S."/>
            <person name="Yoshikawa S."/>
            <person name="Yamada K."/>
            <person name="Nakamura Y."/>
            <person name="Ichinomiya M."/>
            <person name="Sato N."/>
            <person name="Blanc-Mathieu R."/>
            <person name="Endo H."/>
            <person name="Kuwata A."/>
            <person name="Ogata H."/>
        </authorList>
    </citation>
    <scope>NUCLEOTIDE SEQUENCE [LARGE SCALE GENOMIC DNA]</scope>
</reference>
<organism evidence="3 4">
    <name type="scientific">Tetraparma gracilis</name>
    <dbReference type="NCBI Taxonomy" id="2962635"/>
    <lineage>
        <taxon>Eukaryota</taxon>
        <taxon>Sar</taxon>
        <taxon>Stramenopiles</taxon>
        <taxon>Ochrophyta</taxon>
        <taxon>Bolidophyceae</taxon>
        <taxon>Parmales</taxon>
        <taxon>Triparmaceae</taxon>
        <taxon>Tetraparma</taxon>
    </lineage>
</organism>
<feature type="transmembrane region" description="Helical" evidence="1">
    <location>
        <begin position="102"/>
        <end position="120"/>
    </location>
</feature>
<feature type="transmembrane region" description="Helical" evidence="1">
    <location>
        <begin position="132"/>
        <end position="156"/>
    </location>
</feature>
<dbReference type="SUPFAM" id="SSF56300">
    <property type="entry name" value="Metallo-dependent phosphatases"/>
    <property type="match status" value="1"/>
</dbReference>
<evidence type="ECO:0000313" key="4">
    <source>
        <dbReference type="Proteomes" id="UP001165060"/>
    </source>
</evidence>
<feature type="transmembrane region" description="Helical" evidence="1">
    <location>
        <begin position="48"/>
        <end position="81"/>
    </location>
</feature>